<feature type="transmembrane region" description="Helical" evidence="1">
    <location>
        <begin position="6"/>
        <end position="21"/>
    </location>
</feature>
<keyword evidence="1" id="KW-1133">Transmembrane helix</keyword>
<accession>A0ABY7Z0N1</accession>
<sequence>MILQLLAMWAVVALAILWFVKDERARRARREAEQDAIARQFARPSATRLAVARLGPMTERARVPVLSTDDRELANQKH</sequence>
<reference evidence="2 3" key="1">
    <citation type="submission" date="2023-02" db="EMBL/GenBank/DDBJ databases">
        <title>Devosia chondri sp. nov., isolated from the phycosphere of marine algae.</title>
        <authorList>
            <person name="Kim J.M."/>
            <person name="Lee J.K."/>
            <person name="Choi B.J."/>
            <person name="Bayburt H."/>
            <person name="Jeon C.O."/>
        </authorList>
    </citation>
    <scope>NUCLEOTIDE SEQUENCE [LARGE SCALE GENOMIC DNA]</scope>
    <source>
        <strain evidence="2 3">G2-5</strain>
    </source>
</reference>
<name>A0ABY7Z0N1_9HYPH</name>
<evidence type="ECO:0000313" key="2">
    <source>
        <dbReference type="EMBL" id="WDR07037.1"/>
    </source>
</evidence>
<dbReference type="EMBL" id="CP118247">
    <property type="protein sequence ID" value="WDR07037.1"/>
    <property type="molecule type" value="Genomic_DNA"/>
</dbReference>
<keyword evidence="1" id="KW-0812">Transmembrane</keyword>
<evidence type="ECO:0000313" key="3">
    <source>
        <dbReference type="Proteomes" id="UP001222118"/>
    </source>
</evidence>
<evidence type="ECO:0000256" key="1">
    <source>
        <dbReference type="SAM" id="Phobius"/>
    </source>
</evidence>
<proteinExistence type="predicted"/>
<dbReference type="RefSeq" id="WP_282212550.1">
    <property type="nucleotide sequence ID" value="NZ_CP118247.1"/>
</dbReference>
<protein>
    <submittedName>
        <fullName evidence="2">Uncharacterized protein</fullName>
    </submittedName>
</protein>
<keyword evidence="3" id="KW-1185">Reference proteome</keyword>
<dbReference type="Proteomes" id="UP001222118">
    <property type="component" value="Chromosome"/>
</dbReference>
<gene>
    <name evidence="2" type="ORF">PSQ90_06255</name>
</gene>
<keyword evidence="1" id="KW-0472">Membrane</keyword>
<organism evidence="2 3">
    <name type="scientific">Devosia rhodophyticola</name>
    <dbReference type="NCBI Taxonomy" id="3026423"/>
    <lineage>
        <taxon>Bacteria</taxon>
        <taxon>Pseudomonadati</taxon>
        <taxon>Pseudomonadota</taxon>
        <taxon>Alphaproteobacteria</taxon>
        <taxon>Hyphomicrobiales</taxon>
        <taxon>Devosiaceae</taxon>
        <taxon>Devosia</taxon>
    </lineage>
</organism>